<proteinExistence type="predicted"/>
<dbReference type="EMBL" id="MHTT01000010">
    <property type="protein sequence ID" value="OHA65862.1"/>
    <property type="molecule type" value="Genomic_DNA"/>
</dbReference>
<feature type="compositionally biased region" description="Polar residues" evidence="1">
    <location>
        <begin position="63"/>
        <end position="72"/>
    </location>
</feature>
<evidence type="ECO:0000256" key="2">
    <source>
        <dbReference type="SAM" id="Phobius"/>
    </source>
</evidence>
<sequence>MSKNILIGAGIVIIIAAALYYFLVLQKPTPQITPLEKEEEGLGSELLKNPGTLVPQVNPFQDVDTNPLQGTNPFEGGYRNPFQ</sequence>
<dbReference type="AlphaFoldDB" id="A0A1G2R0S1"/>
<reference evidence="3 4" key="1">
    <citation type="journal article" date="2016" name="Nat. Commun.">
        <title>Thousands of microbial genomes shed light on interconnected biogeochemical processes in an aquifer system.</title>
        <authorList>
            <person name="Anantharaman K."/>
            <person name="Brown C.T."/>
            <person name="Hug L.A."/>
            <person name="Sharon I."/>
            <person name="Castelle C.J."/>
            <person name="Probst A.J."/>
            <person name="Thomas B.C."/>
            <person name="Singh A."/>
            <person name="Wilkins M.J."/>
            <person name="Karaoz U."/>
            <person name="Brodie E.L."/>
            <person name="Williams K.H."/>
            <person name="Hubbard S.S."/>
            <person name="Banfield J.F."/>
        </authorList>
    </citation>
    <scope>NUCLEOTIDE SEQUENCE [LARGE SCALE GENOMIC DNA]</scope>
</reference>
<organism evidence="3 4">
    <name type="scientific">Candidatus Wildermuthbacteria bacterium RIFCSPHIGHO2_01_FULL_49_22b</name>
    <dbReference type="NCBI Taxonomy" id="1802448"/>
    <lineage>
        <taxon>Bacteria</taxon>
        <taxon>Candidatus Wildermuthiibacteriota</taxon>
    </lineage>
</organism>
<accession>A0A1G2R0S1</accession>
<name>A0A1G2R0S1_9BACT</name>
<gene>
    <name evidence="3" type="ORF">A2672_02755</name>
</gene>
<dbReference type="STRING" id="1802448.A2672_02755"/>
<evidence type="ECO:0000256" key="1">
    <source>
        <dbReference type="SAM" id="MobiDB-lite"/>
    </source>
</evidence>
<comment type="caution">
    <text evidence="3">The sequence shown here is derived from an EMBL/GenBank/DDBJ whole genome shotgun (WGS) entry which is preliminary data.</text>
</comment>
<evidence type="ECO:0000313" key="4">
    <source>
        <dbReference type="Proteomes" id="UP000178065"/>
    </source>
</evidence>
<keyword evidence="2" id="KW-1133">Transmembrane helix</keyword>
<keyword evidence="2" id="KW-0472">Membrane</keyword>
<feature type="region of interest" description="Disordered" evidence="1">
    <location>
        <begin position="43"/>
        <end position="83"/>
    </location>
</feature>
<feature type="transmembrane region" description="Helical" evidence="2">
    <location>
        <begin position="6"/>
        <end position="25"/>
    </location>
</feature>
<keyword evidence="2" id="KW-0812">Transmembrane</keyword>
<evidence type="ECO:0000313" key="3">
    <source>
        <dbReference type="EMBL" id="OHA65862.1"/>
    </source>
</evidence>
<dbReference type="Proteomes" id="UP000178065">
    <property type="component" value="Unassembled WGS sequence"/>
</dbReference>
<protein>
    <submittedName>
        <fullName evidence="3">Uncharacterized protein</fullName>
    </submittedName>
</protein>